<dbReference type="OrthoDB" id="708224at2"/>
<evidence type="ECO:0000256" key="2">
    <source>
        <dbReference type="PIRSR" id="PIRSR620019-2"/>
    </source>
</evidence>
<dbReference type="Pfam" id="PF17836">
    <property type="entry name" value="PglD_N"/>
    <property type="match status" value="1"/>
</dbReference>
<dbReference type="Gene3D" id="2.160.10.10">
    <property type="entry name" value="Hexapeptide repeat proteins"/>
    <property type="match status" value="1"/>
</dbReference>
<dbReference type="AlphaFoldDB" id="A0A2S0R9D2"/>
<dbReference type="CDD" id="cd03360">
    <property type="entry name" value="LbH_AT_putative"/>
    <property type="match status" value="1"/>
</dbReference>
<evidence type="ECO:0000313" key="5">
    <source>
        <dbReference type="Proteomes" id="UP000244193"/>
    </source>
</evidence>
<sequence>MKEKLIIIGAGNIGGFISYNIDSFGDYEVLGFLDDNTEKIGKQLYGNPVLGPIDSIDEYIGGQPLSVVVAIANPKIKNKIINFLKPKNTRFPNFISPDVWLSKEVTIGEGVILYPGVCINYESIVGDFVVMNMNCSIGHNCTIEFGCTLAPGVNFAGFTHAESFADIGIGATTRQDIVIGQFSRIGGQAMLLKNVPEYAIVVGNPGRVIKFDTPA</sequence>
<feature type="domain" description="PglD N-terminal" evidence="3">
    <location>
        <begin position="4"/>
        <end position="82"/>
    </location>
</feature>
<reference evidence="4 5" key="1">
    <citation type="submission" date="2018-04" db="EMBL/GenBank/DDBJ databases">
        <title>Genome sequencing of Flavobacterium sp. HYN0048.</title>
        <authorList>
            <person name="Yi H."/>
            <person name="Baek C."/>
        </authorList>
    </citation>
    <scope>NUCLEOTIDE SEQUENCE [LARGE SCALE GENOMIC DNA]</scope>
    <source>
        <strain evidence="4 5">HYN0048</strain>
    </source>
</reference>
<protein>
    <recommendedName>
        <fullName evidence="3">PglD N-terminal domain-containing protein</fullName>
    </recommendedName>
</protein>
<keyword evidence="5" id="KW-1185">Reference proteome</keyword>
<evidence type="ECO:0000259" key="3">
    <source>
        <dbReference type="Pfam" id="PF17836"/>
    </source>
</evidence>
<dbReference type="PANTHER" id="PTHR43300">
    <property type="entry name" value="ACETYLTRANSFERASE"/>
    <property type="match status" value="1"/>
</dbReference>
<dbReference type="InterPro" id="IPR011004">
    <property type="entry name" value="Trimer_LpxA-like_sf"/>
</dbReference>
<accession>A0A2S0R9D2</accession>
<gene>
    <name evidence="4" type="ORF">HYN48_00205</name>
</gene>
<name>A0A2S0R9D2_9FLAO</name>
<dbReference type="RefSeq" id="WP_108369219.1">
    <property type="nucleotide sequence ID" value="NZ_CP028811.1"/>
</dbReference>
<dbReference type="PANTHER" id="PTHR43300:SF7">
    <property type="entry name" value="UDP-N-ACETYLBACILLOSAMINE N-ACETYLTRANSFERASE"/>
    <property type="match status" value="1"/>
</dbReference>
<dbReference type="NCBIfam" id="TIGR03570">
    <property type="entry name" value="NeuD_NnaD"/>
    <property type="match status" value="1"/>
</dbReference>
<comment type="similarity">
    <text evidence="1">Belongs to the transferase hexapeptide repeat family.</text>
</comment>
<proteinExistence type="inferred from homology"/>
<feature type="binding site" evidence="2">
    <location>
        <position position="187"/>
    </location>
    <ligand>
        <name>acetyl-CoA</name>
        <dbReference type="ChEBI" id="CHEBI:57288"/>
    </ligand>
</feature>
<dbReference type="KEGG" id="fmg:HYN48_00205"/>
<evidence type="ECO:0000313" key="4">
    <source>
        <dbReference type="EMBL" id="AWA28627.1"/>
    </source>
</evidence>
<organism evidence="4 5">
    <name type="scientific">Flavobacterium magnum</name>
    <dbReference type="NCBI Taxonomy" id="2162713"/>
    <lineage>
        <taxon>Bacteria</taxon>
        <taxon>Pseudomonadati</taxon>
        <taxon>Bacteroidota</taxon>
        <taxon>Flavobacteriia</taxon>
        <taxon>Flavobacteriales</taxon>
        <taxon>Flavobacteriaceae</taxon>
        <taxon>Flavobacterium</taxon>
    </lineage>
</organism>
<dbReference type="SUPFAM" id="SSF51161">
    <property type="entry name" value="Trimeric LpxA-like enzymes"/>
    <property type="match status" value="1"/>
</dbReference>
<evidence type="ECO:0000256" key="1">
    <source>
        <dbReference type="ARBA" id="ARBA00007274"/>
    </source>
</evidence>
<dbReference type="InterPro" id="IPR041561">
    <property type="entry name" value="PglD_N"/>
</dbReference>
<dbReference type="EMBL" id="CP028811">
    <property type="protein sequence ID" value="AWA28627.1"/>
    <property type="molecule type" value="Genomic_DNA"/>
</dbReference>
<feature type="binding site" evidence="2">
    <location>
        <position position="169"/>
    </location>
    <ligand>
        <name>acetyl-CoA</name>
        <dbReference type="ChEBI" id="CHEBI:57288"/>
    </ligand>
</feature>
<dbReference type="Proteomes" id="UP000244193">
    <property type="component" value="Chromosome"/>
</dbReference>
<dbReference type="InterPro" id="IPR020019">
    <property type="entry name" value="AcTrfase_PglD-like"/>
</dbReference>
<dbReference type="Gene3D" id="3.40.50.20">
    <property type="match status" value="1"/>
</dbReference>
<dbReference type="InterPro" id="IPR050179">
    <property type="entry name" value="Trans_hexapeptide_repeat"/>
</dbReference>